<comment type="catalytic activity">
    <reaction evidence="7">
        <text>tRNA(Pyl) + L-pyrrolysine + ATP = L-pyrrolysyl-tRNA(Pyl) + AMP + diphosphate</text>
        <dbReference type="Rhea" id="RHEA:19277"/>
        <dbReference type="Rhea" id="RHEA-COMP:9720"/>
        <dbReference type="Rhea" id="RHEA-COMP:9721"/>
        <dbReference type="ChEBI" id="CHEBI:30616"/>
        <dbReference type="ChEBI" id="CHEBI:33019"/>
        <dbReference type="ChEBI" id="CHEBI:58499"/>
        <dbReference type="ChEBI" id="CHEBI:78442"/>
        <dbReference type="ChEBI" id="CHEBI:78556"/>
        <dbReference type="ChEBI" id="CHEBI:456215"/>
        <dbReference type="EC" id="6.1.1.26"/>
    </reaction>
</comment>
<dbReference type="PROSITE" id="PS50862">
    <property type="entry name" value="AA_TRNA_LIGASE_II"/>
    <property type="match status" value="1"/>
</dbReference>
<evidence type="ECO:0000256" key="4">
    <source>
        <dbReference type="ARBA" id="ARBA00022840"/>
    </source>
</evidence>
<keyword evidence="1 7" id="KW-0963">Cytoplasm</keyword>
<feature type="domain" description="Aminoacyl-transfer RNA synthetases class-II family profile" evidence="9">
    <location>
        <begin position="218"/>
        <end position="427"/>
    </location>
</feature>
<dbReference type="OrthoDB" id="52632at2157"/>
<dbReference type="GO" id="GO:0006418">
    <property type="term" value="P:tRNA aminoacylation for protein translation"/>
    <property type="evidence" value="ECO:0007669"/>
    <property type="project" value="UniProtKB-UniRule"/>
</dbReference>
<dbReference type="InterPro" id="IPR045864">
    <property type="entry name" value="aa-tRNA-synth_II/BPL/LPL"/>
</dbReference>
<dbReference type="InterPro" id="IPR012739">
    <property type="entry name" value="Pyrrolysyl-tRNA_ligase"/>
</dbReference>
<evidence type="ECO:0000313" key="11">
    <source>
        <dbReference type="Proteomes" id="UP000006622"/>
    </source>
</evidence>
<dbReference type="InterPro" id="IPR023878">
    <property type="entry name" value="Pyrrolysyl-tRNA_ligase_N"/>
</dbReference>
<dbReference type="KEGG" id="mzh:Mzhil_1025"/>
<dbReference type="InterPro" id="IPR002319">
    <property type="entry name" value="Phenylalanyl-tRNA_Synthase"/>
</dbReference>
<proteinExistence type="inferred from homology"/>
<keyword evidence="5 7" id="KW-0648">Protein biosynthesis</keyword>
<dbReference type="GO" id="GO:0005524">
    <property type="term" value="F:ATP binding"/>
    <property type="evidence" value="ECO:0007669"/>
    <property type="project" value="UniProtKB-UniRule"/>
</dbReference>
<dbReference type="GeneID" id="10822650"/>
<comment type="similarity">
    <text evidence="7">Belongs to the class-II aminoacyl-tRNA synthetase family.</text>
</comment>
<dbReference type="EC" id="6.1.1.26" evidence="7"/>
<keyword evidence="2 7" id="KW-0436">Ligase</keyword>
<keyword evidence="3 7" id="KW-0547">Nucleotide-binding</keyword>
<feature type="region of interest" description="Disordered" evidence="8">
    <location>
        <begin position="99"/>
        <end position="162"/>
    </location>
</feature>
<keyword evidence="4 7" id="KW-0067">ATP-binding</keyword>
<protein>
    <recommendedName>
        <fullName evidence="7">Pyrrolysine--tRNA ligase</fullName>
        <ecNumber evidence="7">6.1.1.26</ecNumber>
    </recommendedName>
    <alternativeName>
        <fullName evidence="7">Pyrrolysyl-tRNA synthetase</fullName>
        <shortName evidence="7">PylRS</shortName>
    </alternativeName>
</protein>
<organism evidence="10 11">
    <name type="scientific">Methanosalsum zhilinae (strain DSM 4017 / NBRC 107636 / OCM 62 / WeN5)</name>
    <name type="common">Methanohalophilus zhilinae</name>
    <dbReference type="NCBI Taxonomy" id="679901"/>
    <lineage>
        <taxon>Archaea</taxon>
        <taxon>Methanobacteriati</taxon>
        <taxon>Methanobacteriota</taxon>
        <taxon>Stenosarchaea group</taxon>
        <taxon>Methanomicrobia</taxon>
        <taxon>Methanosarcinales</taxon>
        <taxon>Methanosarcinaceae</taxon>
        <taxon>Methanosalsum</taxon>
    </lineage>
</organism>
<feature type="compositionally biased region" description="Polar residues" evidence="8">
    <location>
        <begin position="136"/>
        <end position="151"/>
    </location>
</feature>
<dbReference type="Gene3D" id="3.30.930.10">
    <property type="entry name" value="Bira Bifunctional Protein, Domain 2"/>
    <property type="match status" value="1"/>
</dbReference>
<dbReference type="EMBL" id="CP002101">
    <property type="protein sequence ID" value="AEH60882.1"/>
    <property type="molecule type" value="Genomic_DNA"/>
</dbReference>
<dbReference type="NCBIfam" id="TIGR02367">
    <property type="entry name" value="PylS_Cterm"/>
    <property type="match status" value="1"/>
</dbReference>
<dbReference type="NCBIfam" id="NF007083">
    <property type="entry name" value="PRK09537.1"/>
    <property type="match status" value="1"/>
</dbReference>
<dbReference type="AlphaFoldDB" id="F7XLV4"/>
<comment type="subcellular location">
    <subcellularLocation>
        <location evidence="7">Cytoplasm</location>
    </subcellularLocation>
</comment>
<dbReference type="HAMAP" id="MF_01573">
    <property type="entry name" value="Pyl_tRNA_synth"/>
    <property type="match status" value="1"/>
</dbReference>
<dbReference type="Pfam" id="PF01409">
    <property type="entry name" value="tRNA-synt_2d"/>
    <property type="match status" value="1"/>
</dbReference>
<evidence type="ECO:0000256" key="2">
    <source>
        <dbReference type="ARBA" id="ARBA00022598"/>
    </source>
</evidence>
<evidence type="ECO:0000256" key="6">
    <source>
        <dbReference type="ARBA" id="ARBA00023146"/>
    </source>
</evidence>
<dbReference type="HOGENOM" id="CLU_648316_0_0_2"/>
<dbReference type="GO" id="GO:0005737">
    <property type="term" value="C:cytoplasm"/>
    <property type="evidence" value="ECO:0007669"/>
    <property type="project" value="UniProtKB-SubCell"/>
</dbReference>
<evidence type="ECO:0000256" key="7">
    <source>
        <dbReference type="HAMAP-Rule" id="MF_01573"/>
    </source>
</evidence>
<keyword evidence="6 7" id="KW-0030">Aminoacyl-tRNA synthetase</keyword>
<dbReference type="GO" id="GO:0043767">
    <property type="term" value="F:pyrrolysyl-tRNA synthetase activity"/>
    <property type="evidence" value="ECO:0007669"/>
    <property type="project" value="UniProtKB-EC"/>
</dbReference>
<reference evidence="10" key="1">
    <citation type="submission" date="2010-07" db="EMBL/GenBank/DDBJ databases">
        <title>The complete genome of Methanosalsum zhilinae DSM 4017.</title>
        <authorList>
            <consortium name="US DOE Joint Genome Institute (JGI-PGF)"/>
            <person name="Lucas S."/>
            <person name="Copeland A."/>
            <person name="Lapidus A."/>
            <person name="Glavina del Rio T."/>
            <person name="Dalin E."/>
            <person name="Tice H."/>
            <person name="Bruce D."/>
            <person name="Goodwin L."/>
            <person name="Pitluck S."/>
            <person name="Kyrpides N."/>
            <person name="Mavromatis K."/>
            <person name="Ovchinnikova G."/>
            <person name="Daligault H."/>
            <person name="Detter J.C."/>
            <person name="Han C."/>
            <person name="Tapia R."/>
            <person name="Larimer F."/>
            <person name="Land M."/>
            <person name="Hauser L."/>
            <person name="Markowitz V."/>
            <person name="Cheng J.-F."/>
            <person name="Hugenholtz P."/>
            <person name="Woyke T."/>
            <person name="Wu D."/>
            <person name="Spring S."/>
            <person name="Schueler E."/>
            <person name="Brambilla E."/>
            <person name="Klenk H.-P."/>
            <person name="Eisen J.A."/>
        </authorList>
    </citation>
    <scope>NUCLEOTIDE SEQUENCE</scope>
    <source>
        <strain evidence="10">DSM 4017</strain>
    </source>
</reference>
<dbReference type="Gene3D" id="1.10.287.540">
    <property type="entry name" value="Helix hairpin bin"/>
    <property type="match status" value="1"/>
</dbReference>
<dbReference type="InterPro" id="IPR023877">
    <property type="entry name" value="Pyrrolysyl-tRNA_ligase_C"/>
</dbReference>
<dbReference type="InterPro" id="IPR006195">
    <property type="entry name" value="aa-tRNA-synth_II"/>
</dbReference>
<accession>F7XLV4</accession>
<gene>
    <name evidence="7" type="primary">pylS</name>
    <name evidence="10" type="ordered locus">Mzhil_1025</name>
</gene>
<dbReference type="GO" id="GO:0000049">
    <property type="term" value="F:tRNA binding"/>
    <property type="evidence" value="ECO:0007669"/>
    <property type="project" value="InterPro"/>
</dbReference>
<evidence type="ECO:0000256" key="1">
    <source>
        <dbReference type="ARBA" id="ARBA00022490"/>
    </source>
</evidence>
<dbReference type="RefSeq" id="WP_013898320.1">
    <property type="nucleotide sequence ID" value="NC_015676.1"/>
</dbReference>
<name>F7XLV4_METZD</name>
<sequence length="427" mass="49020">MTRRSLESLVSEKEVWLSRKGLLHEIKDYSVTQRYINIYTTCGESFSVRNSRRGRASRVLRNNKYRKICKHCKVPDEKISKFLQKASVDSTAKVKVVSSTKPSQSKKAVPKAVKAKKKGTENSNGSLIQSKVKDQGSVNAISSGQPRSKIQPTEERNNIPAFTPSQKKRLEALLMPEEVIPDPSENLNFQELESSLVNRRKKDIVKIYEDDRENQLGKIERIITKFFVDRGFLEIKSPILIPIEYIERMGITEDKELFEQVFKVDKNMCLRPMLAPGLYNHLRKFDKVLPDPIRIFEIGPCYRKESDGSQHLEEFTMLNFCQMGSMCTRKTLENLIDELLEFMDIEYEIVSDNCHVYGATIDVLHKDMELASAVVGPIPKDADWGITKPWIGAGFGLERLLKVMHNYKNIRRASRSESYYNGITTNL</sequence>
<dbReference type="NCBIfam" id="TIGR03912">
    <property type="entry name" value="PylS_Nterm"/>
    <property type="match status" value="1"/>
</dbReference>
<comment type="function">
    <text evidence="7">Catalyzes the attachment of pyrrolysine to tRNA(Pyl). Pyrrolysine is a lysine derivative encoded by the termination codon UAG.</text>
</comment>
<dbReference type="STRING" id="679901.Mzhil_1025"/>
<keyword evidence="11" id="KW-1185">Reference proteome</keyword>
<evidence type="ECO:0000256" key="8">
    <source>
        <dbReference type="SAM" id="MobiDB-lite"/>
    </source>
</evidence>
<evidence type="ECO:0000313" key="10">
    <source>
        <dbReference type="EMBL" id="AEH60882.1"/>
    </source>
</evidence>
<dbReference type="SUPFAM" id="SSF55681">
    <property type="entry name" value="Class II aaRS and biotin synthetases"/>
    <property type="match status" value="1"/>
</dbReference>
<evidence type="ECO:0000256" key="5">
    <source>
        <dbReference type="ARBA" id="ARBA00022917"/>
    </source>
</evidence>
<dbReference type="Proteomes" id="UP000006622">
    <property type="component" value="Chromosome"/>
</dbReference>
<evidence type="ECO:0000256" key="3">
    <source>
        <dbReference type="ARBA" id="ARBA00022741"/>
    </source>
</evidence>
<evidence type="ECO:0000259" key="9">
    <source>
        <dbReference type="PROSITE" id="PS50862"/>
    </source>
</evidence>